<dbReference type="PANTHER" id="PTHR46599:SF6">
    <property type="entry name" value="DUAL SPECIFICITY PHOSPHATASE 26"/>
    <property type="match status" value="1"/>
</dbReference>
<dbReference type="EMBL" id="CAJDYZ010013527">
    <property type="protein sequence ID" value="CAD1481160.1"/>
    <property type="molecule type" value="Genomic_DNA"/>
</dbReference>
<dbReference type="PANTHER" id="PTHR46599">
    <property type="entry name" value="PIGGYBAC TRANSPOSABLE ELEMENT-DERIVED PROTEIN 4"/>
    <property type="match status" value="1"/>
</dbReference>
<evidence type="ECO:0000313" key="2">
    <source>
        <dbReference type="Proteomes" id="UP000752696"/>
    </source>
</evidence>
<evidence type="ECO:0000313" key="1">
    <source>
        <dbReference type="EMBL" id="CAD1481160.1"/>
    </source>
</evidence>
<sequence length="132" mass="15516">MPNKPNKFGIKFWLAFDGKSKYIVIRRESSVPLGESNNGTQTIYKAKPNKKIPILEYHKSSTKFDVRTDQMARKYCIKSKSQRWSLQIIFSILDLAETNAWILYKETGEAISRQEFLSFQLREELAIEYQEE</sequence>
<dbReference type="AlphaFoldDB" id="A0A6V7HJH3"/>
<protein>
    <recommendedName>
        <fullName evidence="3">PiggyBac transposable element-derived protein domain-containing protein</fullName>
    </recommendedName>
</protein>
<reference evidence="1" key="1">
    <citation type="submission" date="2020-07" db="EMBL/GenBank/DDBJ databases">
        <authorList>
            <person name="Nazaruddin N."/>
        </authorList>
    </citation>
    <scope>NUCLEOTIDE SEQUENCE</scope>
</reference>
<organism evidence="1 2">
    <name type="scientific">Heterotrigona itama</name>
    <dbReference type="NCBI Taxonomy" id="395501"/>
    <lineage>
        <taxon>Eukaryota</taxon>
        <taxon>Metazoa</taxon>
        <taxon>Ecdysozoa</taxon>
        <taxon>Arthropoda</taxon>
        <taxon>Hexapoda</taxon>
        <taxon>Insecta</taxon>
        <taxon>Pterygota</taxon>
        <taxon>Neoptera</taxon>
        <taxon>Endopterygota</taxon>
        <taxon>Hymenoptera</taxon>
        <taxon>Apocrita</taxon>
        <taxon>Aculeata</taxon>
        <taxon>Apoidea</taxon>
        <taxon>Anthophila</taxon>
        <taxon>Apidae</taxon>
        <taxon>Heterotrigona</taxon>
    </lineage>
</organism>
<dbReference type="Proteomes" id="UP000752696">
    <property type="component" value="Unassembled WGS sequence"/>
</dbReference>
<keyword evidence="2" id="KW-1185">Reference proteome</keyword>
<dbReference type="OrthoDB" id="8123139at2759"/>
<comment type="caution">
    <text evidence="1">The sequence shown here is derived from an EMBL/GenBank/DDBJ whole genome shotgun (WGS) entry which is preliminary data.</text>
</comment>
<accession>A0A6V7HJH3</accession>
<evidence type="ECO:0008006" key="3">
    <source>
        <dbReference type="Google" id="ProtNLM"/>
    </source>
</evidence>
<name>A0A6V7HJH3_9HYME</name>
<gene>
    <name evidence="1" type="ORF">MHI_LOCUS989182</name>
</gene>
<proteinExistence type="predicted"/>